<feature type="compositionally biased region" description="Basic and acidic residues" evidence="5">
    <location>
        <begin position="110"/>
        <end position="120"/>
    </location>
</feature>
<dbReference type="InterPro" id="IPR003689">
    <property type="entry name" value="ZIP"/>
</dbReference>
<evidence type="ECO:0000313" key="8">
    <source>
        <dbReference type="Proteomes" id="UP001140094"/>
    </source>
</evidence>
<dbReference type="Pfam" id="PF02535">
    <property type="entry name" value="Zip"/>
    <property type="match status" value="1"/>
</dbReference>
<sequence>MLGMSRRINVLDSHTVLSAMLAGASGAMTYTSVSVLTGESIENLSKHKGWPVLTRSPGATAAGLFILGAYLNLLLARVVSLITPKDSPIKHACASHPPSPTASHNNEAARTTEADWEHGHDNHSQTIQIEDAPDSCSDHSDEHQPLLLRQQKSDAVNDSGGGARRTNTFPGQPARKHSGVRRVTSDISPSPGVQNCRCEYACTKPGCYTLEHCHITPLYPHLHAHSHDHGDSGSHSLVQSQILSPAQSDLDIHRNGSRASRDGTGAASHLHAEIDMDSESDSNNGGGGDSGLGRRAQTYGYGTDGMSHSEEPAVHLAGPGSSSTSQVSTHHHRLLMHVGLQTAVAIGLHKIPEGLIIYLSRQASPKLGVSVAASLFFHNLPEGMMLALPLFLATGRRHMAFGVAALMGALPPAAGAALGMLVLGDVGHNSAMLSGIFGIAFGITAGMMCMVALNGMLPTARIYDKSGNIVAWFFALGVALMLFGNTALE</sequence>
<evidence type="ECO:0000256" key="4">
    <source>
        <dbReference type="ARBA" id="ARBA00023136"/>
    </source>
</evidence>
<feature type="region of interest" description="Disordered" evidence="5">
    <location>
        <begin position="247"/>
        <end position="326"/>
    </location>
</feature>
<dbReference type="OrthoDB" id="262547at2759"/>
<proteinExistence type="predicted"/>
<evidence type="ECO:0000256" key="6">
    <source>
        <dbReference type="SAM" id="Phobius"/>
    </source>
</evidence>
<accession>A0A9W8I384</accession>
<evidence type="ECO:0000256" key="1">
    <source>
        <dbReference type="ARBA" id="ARBA00004141"/>
    </source>
</evidence>
<evidence type="ECO:0000256" key="3">
    <source>
        <dbReference type="ARBA" id="ARBA00022989"/>
    </source>
</evidence>
<gene>
    <name evidence="7" type="primary">ZRT3</name>
    <name evidence="7" type="ORF">H4R20_002048</name>
</gene>
<name>A0A9W8I384_9FUNG</name>
<keyword evidence="3 6" id="KW-1133">Transmembrane helix</keyword>
<comment type="subcellular location">
    <subcellularLocation>
        <location evidence="1">Membrane</location>
        <topology evidence="1">Multi-pass membrane protein</topology>
    </subcellularLocation>
</comment>
<dbReference type="GO" id="GO:0016020">
    <property type="term" value="C:membrane"/>
    <property type="evidence" value="ECO:0007669"/>
    <property type="project" value="UniProtKB-SubCell"/>
</dbReference>
<feature type="transmembrane region" description="Helical" evidence="6">
    <location>
        <begin position="435"/>
        <end position="457"/>
    </location>
</feature>
<dbReference type="PANTHER" id="PTHR11040:SF210">
    <property type="entry name" value="ZINC-REGULATED TRANSPORTER 3"/>
    <property type="match status" value="1"/>
</dbReference>
<protein>
    <submittedName>
        <fullName evidence="7">Zinc transporter</fullName>
    </submittedName>
</protein>
<comment type="caution">
    <text evidence="7">The sequence shown here is derived from an EMBL/GenBank/DDBJ whole genome shotgun (WGS) entry which is preliminary data.</text>
</comment>
<feature type="transmembrane region" description="Helical" evidence="6">
    <location>
        <begin position="61"/>
        <end position="82"/>
    </location>
</feature>
<keyword evidence="2 6" id="KW-0812">Transmembrane</keyword>
<keyword evidence="8" id="KW-1185">Reference proteome</keyword>
<feature type="transmembrane region" description="Helical" evidence="6">
    <location>
        <begin position="469"/>
        <end position="488"/>
    </location>
</feature>
<keyword evidence="4 6" id="KW-0472">Membrane</keyword>
<evidence type="ECO:0000313" key="7">
    <source>
        <dbReference type="EMBL" id="KAJ2805541.1"/>
    </source>
</evidence>
<reference evidence="7" key="1">
    <citation type="submission" date="2022-07" db="EMBL/GenBank/DDBJ databases">
        <title>Phylogenomic reconstructions and comparative analyses of Kickxellomycotina fungi.</title>
        <authorList>
            <person name="Reynolds N.K."/>
            <person name="Stajich J.E."/>
            <person name="Barry K."/>
            <person name="Grigoriev I.V."/>
            <person name="Crous P."/>
            <person name="Smith M.E."/>
        </authorList>
    </citation>
    <scope>NUCLEOTIDE SEQUENCE</scope>
    <source>
        <strain evidence="7">NRRL 1565</strain>
    </source>
</reference>
<dbReference type="PANTHER" id="PTHR11040">
    <property type="entry name" value="ZINC/IRON TRANSPORTER"/>
    <property type="match status" value="1"/>
</dbReference>
<dbReference type="AlphaFoldDB" id="A0A9W8I384"/>
<evidence type="ECO:0000256" key="5">
    <source>
        <dbReference type="SAM" id="MobiDB-lite"/>
    </source>
</evidence>
<organism evidence="7 8">
    <name type="scientific">Coemansia guatemalensis</name>
    <dbReference type="NCBI Taxonomy" id="2761395"/>
    <lineage>
        <taxon>Eukaryota</taxon>
        <taxon>Fungi</taxon>
        <taxon>Fungi incertae sedis</taxon>
        <taxon>Zoopagomycota</taxon>
        <taxon>Kickxellomycotina</taxon>
        <taxon>Kickxellomycetes</taxon>
        <taxon>Kickxellales</taxon>
        <taxon>Kickxellaceae</taxon>
        <taxon>Coemansia</taxon>
    </lineage>
</organism>
<dbReference type="EMBL" id="JANBUO010000279">
    <property type="protein sequence ID" value="KAJ2805541.1"/>
    <property type="molecule type" value="Genomic_DNA"/>
</dbReference>
<feature type="region of interest" description="Disordered" evidence="5">
    <location>
        <begin position="90"/>
        <end position="120"/>
    </location>
</feature>
<dbReference type="GO" id="GO:0005385">
    <property type="term" value="F:zinc ion transmembrane transporter activity"/>
    <property type="evidence" value="ECO:0007669"/>
    <property type="project" value="TreeGrafter"/>
</dbReference>
<feature type="transmembrane region" description="Helical" evidence="6">
    <location>
        <begin position="399"/>
        <end position="423"/>
    </location>
</feature>
<feature type="region of interest" description="Disordered" evidence="5">
    <location>
        <begin position="154"/>
        <end position="191"/>
    </location>
</feature>
<dbReference type="Proteomes" id="UP001140094">
    <property type="component" value="Unassembled WGS sequence"/>
</dbReference>
<evidence type="ECO:0000256" key="2">
    <source>
        <dbReference type="ARBA" id="ARBA00022692"/>
    </source>
</evidence>